<evidence type="ECO:0000256" key="1">
    <source>
        <dbReference type="SAM" id="MobiDB-lite"/>
    </source>
</evidence>
<feature type="compositionally biased region" description="Acidic residues" evidence="1">
    <location>
        <begin position="298"/>
        <end position="308"/>
    </location>
</feature>
<feature type="compositionally biased region" description="Basic and acidic residues" evidence="1">
    <location>
        <begin position="525"/>
        <end position="544"/>
    </location>
</feature>
<dbReference type="STRING" id="7574.A0A1S3IS45"/>
<name>A0A1S3IS45_LINAN</name>
<keyword evidence="2" id="KW-1185">Reference proteome</keyword>
<dbReference type="AlphaFoldDB" id="A0A1S3IS45"/>
<feature type="region of interest" description="Disordered" evidence="1">
    <location>
        <begin position="119"/>
        <end position="140"/>
    </location>
</feature>
<feature type="compositionally biased region" description="Polar residues" evidence="1">
    <location>
        <begin position="218"/>
        <end position="227"/>
    </location>
</feature>
<dbReference type="KEGG" id="lak:106166658"/>
<feature type="region of interest" description="Disordered" evidence="1">
    <location>
        <begin position="1"/>
        <end position="97"/>
    </location>
</feature>
<proteinExistence type="predicted"/>
<dbReference type="InParanoid" id="A0A1S3IS45"/>
<feature type="compositionally biased region" description="Polar residues" evidence="1">
    <location>
        <begin position="12"/>
        <end position="27"/>
    </location>
</feature>
<feature type="region of interest" description="Disordered" evidence="1">
    <location>
        <begin position="277"/>
        <end position="323"/>
    </location>
</feature>
<feature type="compositionally biased region" description="Acidic residues" evidence="1">
    <location>
        <begin position="1"/>
        <end position="11"/>
    </location>
</feature>
<feature type="compositionally biased region" description="Basic and acidic residues" evidence="1">
    <location>
        <begin position="58"/>
        <end position="69"/>
    </location>
</feature>
<gene>
    <name evidence="3" type="primary">LOC106166658</name>
</gene>
<organism evidence="2 3">
    <name type="scientific">Lingula anatina</name>
    <name type="common">Brachiopod</name>
    <name type="synonym">Lingula unguis</name>
    <dbReference type="NCBI Taxonomy" id="7574"/>
    <lineage>
        <taxon>Eukaryota</taxon>
        <taxon>Metazoa</taxon>
        <taxon>Spiralia</taxon>
        <taxon>Lophotrochozoa</taxon>
        <taxon>Brachiopoda</taxon>
        <taxon>Linguliformea</taxon>
        <taxon>Lingulata</taxon>
        <taxon>Lingulida</taxon>
        <taxon>Linguloidea</taxon>
        <taxon>Lingulidae</taxon>
        <taxon>Lingula</taxon>
    </lineage>
</organism>
<dbReference type="Proteomes" id="UP000085678">
    <property type="component" value="Unplaced"/>
</dbReference>
<feature type="region of interest" description="Disordered" evidence="1">
    <location>
        <begin position="177"/>
        <end position="244"/>
    </location>
</feature>
<evidence type="ECO:0000313" key="2">
    <source>
        <dbReference type="Proteomes" id="UP000085678"/>
    </source>
</evidence>
<protein>
    <submittedName>
        <fullName evidence="3">Uncharacterized protein LOC106166658</fullName>
    </submittedName>
</protein>
<sequence length="558" mass="58890">MEGELQNEDQQQDSNRSESLPQQNSQEVFIDVNPSTRFGPDPSPESCQNDGFVRNARRHNEPDSPPEERAEYEENEQTLYKGTEGDVIRQATGDESSGSFFTIVKTGQQETVAVSPSAATYLDNPPAGDPNTVPIDDASNEGIWEEGGAETSAEVSAITAIDQQGLVQSQINEDVRNDNYDETSCKVPVGDGAVQETGNESITKRGQQETGTFVKGGQQESAWNPVQLSVESSPSEAIESEEPVECCQSETASFRDLPVSGLGVECGLAASPRHVGVQTHKEQKPLHEQIYPSRQDDQENEVNSEENDVLPVETPSSTSTGDEAQQVVQEIIQNLLIKATTEAIEEFPGTMSGLVTHQRPAITTDNRSKLAYRRSGQASGGTVRMHQSGALSQPQVKANELDPQEQVEDLSSAGGTGDWMGILAAGGTGGSTGNLAAGGTGSSMGNLAAGGTGSSMGNLAAGGTGSSTENMAAGGTGSFFGNPAAASYRAAKDQVSDQDIVQRCSMDEAGGDDECAAGGADQVQDDDRVSTDGRGKRTHNKETLSDSEEEESSKITKK</sequence>
<evidence type="ECO:0000313" key="3">
    <source>
        <dbReference type="RefSeq" id="XP_013400761.1"/>
    </source>
</evidence>
<feature type="region of interest" description="Disordered" evidence="1">
    <location>
        <begin position="351"/>
        <end position="415"/>
    </location>
</feature>
<dbReference type="GeneID" id="106166658"/>
<reference evidence="3" key="1">
    <citation type="submission" date="2025-08" db="UniProtKB">
        <authorList>
            <consortium name="RefSeq"/>
        </authorList>
    </citation>
    <scope>IDENTIFICATION</scope>
    <source>
        <tissue evidence="3">Gonads</tissue>
    </source>
</reference>
<feature type="region of interest" description="Disordered" evidence="1">
    <location>
        <begin position="460"/>
        <end position="482"/>
    </location>
</feature>
<accession>A0A1S3IS45</accession>
<dbReference type="RefSeq" id="XP_013400761.1">
    <property type="nucleotide sequence ID" value="XM_013545307.1"/>
</dbReference>
<feature type="region of interest" description="Disordered" evidence="1">
    <location>
        <begin position="509"/>
        <end position="558"/>
    </location>
</feature>
<feature type="compositionally biased region" description="Polar residues" evidence="1">
    <location>
        <begin position="314"/>
        <end position="323"/>
    </location>
</feature>